<reference evidence="15 16" key="1">
    <citation type="submission" date="2020-08" db="EMBL/GenBank/DDBJ databases">
        <title>Sequencing the genomes of 1000 actinobacteria strains.</title>
        <authorList>
            <person name="Klenk H.-P."/>
        </authorList>
    </citation>
    <scope>NUCLEOTIDE SEQUENCE [LARGE SCALE GENOMIC DNA]</scope>
    <source>
        <strain evidence="15 16">DSM 46887</strain>
    </source>
</reference>
<dbReference type="SUPFAM" id="SSF55874">
    <property type="entry name" value="ATPase domain of HSP90 chaperone/DNA topoisomerase II/histidine kinase"/>
    <property type="match status" value="1"/>
</dbReference>
<dbReference type="InterPro" id="IPR003660">
    <property type="entry name" value="HAMP_dom"/>
</dbReference>
<evidence type="ECO:0000256" key="4">
    <source>
        <dbReference type="ARBA" id="ARBA00022553"/>
    </source>
</evidence>
<feature type="region of interest" description="Disordered" evidence="12">
    <location>
        <begin position="670"/>
        <end position="703"/>
    </location>
</feature>
<evidence type="ECO:0000256" key="11">
    <source>
        <dbReference type="ARBA" id="ARBA00023012"/>
    </source>
</evidence>
<dbReference type="GO" id="GO:0004673">
    <property type="term" value="F:protein histidine kinase activity"/>
    <property type="evidence" value="ECO:0007669"/>
    <property type="project" value="UniProtKB-EC"/>
</dbReference>
<dbReference type="SMART" id="SM00304">
    <property type="entry name" value="HAMP"/>
    <property type="match status" value="1"/>
</dbReference>
<keyword evidence="10 13" id="KW-1133">Transmembrane helix</keyword>
<feature type="compositionally biased region" description="Basic and acidic residues" evidence="12">
    <location>
        <begin position="1081"/>
        <end position="1102"/>
    </location>
</feature>
<name>A0A7W9MG20_9ACTN</name>
<keyword evidence="4" id="KW-0597">Phosphoprotein</keyword>
<dbReference type="GO" id="GO:0005524">
    <property type="term" value="F:ATP binding"/>
    <property type="evidence" value="ECO:0007669"/>
    <property type="project" value="UniProtKB-KW"/>
</dbReference>
<feature type="domain" description="HAMP" evidence="14">
    <location>
        <begin position="372"/>
        <end position="441"/>
    </location>
</feature>
<feature type="compositionally biased region" description="Low complexity" evidence="12">
    <location>
        <begin position="670"/>
        <end position="686"/>
    </location>
</feature>
<evidence type="ECO:0000256" key="7">
    <source>
        <dbReference type="ARBA" id="ARBA00022741"/>
    </source>
</evidence>
<dbReference type="SMART" id="SM00387">
    <property type="entry name" value="HATPase_c"/>
    <property type="match status" value="1"/>
</dbReference>
<protein>
    <recommendedName>
        <fullName evidence="3">histidine kinase</fullName>
        <ecNumber evidence="3">2.7.13.3</ecNumber>
    </recommendedName>
</protein>
<feature type="region of interest" description="Disordered" evidence="12">
    <location>
        <begin position="1"/>
        <end position="20"/>
    </location>
</feature>
<dbReference type="PANTHER" id="PTHR44936:SF9">
    <property type="entry name" value="SENSOR PROTEIN CREC"/>
    <property type="match status" value="1"/>
</dbReference>
<dbReference type="InterPro" id="IPR036890">
    <property type="entry name" value="HATPase_C_sf"/>
</dbReference>
<organism evidence="15 16">
    <name type="scientific">Streptosporangium becharense</name>
    <dbReference type="NCBI Taxonomy" id="1816182"/>
    <lineage>
        <taxon>Bacteria</taxon>
        <taxon>Bacillati</taxon>
        <taxon>Actinomycetota</taxon>
        <taxon>Actinomycetes</taxon>
        <taxon>Streptosporangiales</taxon>
        <taxon>Streptosporangiaceae</taxon>
        <taxon>Streptosporangium</taxon>
    </lineage>
</organism>
<evidence type="ECO:0000313" key="16">
    <source>
        <dbReference type="Proteomes" id="UP000540685"/>
    </source>
</evidence>
<dbReference type="PROSITE" id="PS50885">
    <property type="entry name" value="HAMP"/>
    <property type="match status" value="1"/>
</dbReference>
<dbReference type="Proteomes" id="UP000540685">
    <property type="component" value="Unassembled WGS sequence"/>
</dbReference>
<proteinExistence type="predicted"/>
<dbReference type="InterPro" id="IPR013587">
    <property type="entry name" value="Nitrate/nitrite_sensing"/>
</dbReference>
<feature type="transmembrane region" description="Helical" evidence="13">
    <location>
        <begin position="349"/>
        <end position="371"/>
    </location>
</feature>
<comment type="caution">
    <text evidence="15">The sequence shown here is derived from an EMBL/GenBank/DDBJ whole genome shotgun (WGS) entry which is preliminary data.</text>
</comment>
<dbReference type="Pfam" id="PF00672">
    <property type="entry name" value="HAMP"/>
    <property type="match status" value="1"/>
</dbReference>
<dbReference type="Pfam" id="PF02518">
    <property type="entry name" value="HATPase_c"/>
    <property type="match status" value="1"/>
</dbReference>
<evidence type="ECO:0000256" key="2">
    <source>
        <dbReference type="ARBA" id="ARBA00004370"/>
    </source>
</evidence>
<evidence type="ECO:0000256" key="6">
    <source>
        <dbReference type="ARBA" id="ARBA00022692"/>
    </source>
</evidence>
<feature type="compositionally biased region" description="Polar residues" evidence="12">
    <location>
        <begin position="984"/>
        <end position="1001"/>
    </location>
</feature>
<evidence type="ECO:0000256" key="12">
    <source>
        <dbReference type="SAM" id="MobiDB-lite"/>
    </source>
</evidence>
<keyword evidence="7" id="KW-0547">Nucleotide-binding</keyword>
<feature type="compositionally biased region" description="Low complexity" evidence="12">
    <location>
        <begin position="746"/>
        <end position="755"/>
    </location>
</feature>
<dbReference type="InterPro" id="IPR050980">
    <property type="entry name" value="2C_sensor_his_kinase"/>
</dbReference>
<feature type="transmembrane region" description="Helical" evidence="13">
    <location>
        <begin position="37"/>
        <end position="56"/>
    </location>
</feature>
<keyword evidence="9" id="KW-0067">ATP-binding</keyword>
<feature type="compositionally biased region" description="Low complexity" evidence="12">
    <location>
        <begin position="823"/>
        <end position="908"/>
    </location>
</feature>
<dbReference type="Pfam" id="PF08376">
    <property type="entry name" value="NIT"/>
    <property type="match status" value="1"/>
</dbReference>
<gene>
    <name evidence="15" type="ORF">F4562_002061</name>
</gene>
<comment type="subcellular location">
    <subcellularLocation>
        <location evidence="2">Membrane</location>
    </subcellularLocation>
</comment>
<dbReference type="Gene3D" id="3.30.565.10">
    <property type="entry name" value="Histidine kinase-like ATPase, C-terminal domain"/>
    <property type="match status" value="1"/>
</dbReference>
<dbReference type="PANTHER" id="PTHR44936">
    <property type="entry name" value="SENSOR PROTEIN CREC"/>
    <property type="match status" value="1"/>
</dbReference>
<evidence type="ECO:0000256" key="9">
    <source>
        <dbReference type="ARBA" id="ARBA00022840"/>
    </source>
</evidence>
<evidence type="ECO:0000256" key="1">
    <source>
        <dbReference type="ARBA" id="ARBA00000085"/>
    </source>
</evidence>
<keyword evidence="11" id="KW-0902">Two-component regulatory system</keyword>
<keyword evidence="16" id="KW-1185">Reference proteome</keyword>
<keyword evidence="6 13" id="KW-0812">Transmembrane</keyword>
<evidence type="ECO:0000256" key="13">
    <source>
        <dbReference type="SAM" id="Phobius"/>
    </source>
</evidence>
<evidence type="ECO:0000256" key="5">
    <source>
        <dbReference type="ARBA" id="ARBA00022679"/>
    </source>
</evidence>
<evidence type="ECO:0000256" key="3">
    <source>
        <dbReference type="ARBA" id="ARBA00012438"/>
    </source>
</evidence>
<evidence type="ECO:0000313" key="15">
    <source>
        <dbReference type="EMBL" id="MBB5818999.1"/>
    </source>
</evidence>
<evidence type="ECO:0000256" key="8">
    <source>
        <dbReference type="ARBA" id="ARBA00022777"/>
    </source>
</evidence>
<dbReference type="CDD" id="cd06225">
    <property type="entry name" value="HAMP"/>
    <property type="match status" value="1"/>
</dbReference>
<keyword evidence="5" id="KW-0808">Transferase</keyword>
<dbReference type="RefSeq" id="WP_184539276.1">
    <property type="nucleotide sequence ID" value="NZ_JACHMP010000001.1"/>
</dbReference>
<evidence type="ECO:0000259" key="14">
    <source>
        <dbReference type="PROSITE" id="PS50885"/>
    </source>
</evidence>
<feature type="region of interest" description="Disordered" evidence="12">
    <location>
        <begin position="970"/>
        <end position="1102"/>
    </location>
</feature>
<dbReference type="InterPro" id="IPR003594">
    <property type="entry name" value="HATPase_dom"/>
</dbReference>
<comment type="catalytic activity">
    <reaction evidence="1">
        <text>ATP + protein L-histidine = ADP + protein N-phospho-L-histidine.</text>
        <dbReference type="EC" id="2.7.13.3"/>
    </reaction>
</comment>
<dbReference type="AlphaFoldDB" id="A0A7W9MG20"/>
<dbReference type="GO" id="GO:0000160">
    <property type="term" value="P:phosphorelay signal transduction system"/>
    <property type="evidence" value="ECO:0007669"/>
    <property type="project" value="UniProtKB-KW"/>
</dbReference>
<sequence>MPQQSGQSPDGEGRQPAKAVKNGSKFALKNWRVRSRLLALIAIPTIAAAVLGGLRINSSLDSAAAYERVHTAAELTASLSRLVDELQLERDLSARYVALGRPRGSLPNVAKQDGIVDKVAQEVGARIGEAIDGGAAEAFGDRGQAELLQIRARINEIKSVRKTALETQLPALPTIAAYSRTIADLLSLHDEIVQGVADPNLNGGAAAFAALGRAKEQASRERANLAVALATKEFSTEGLNAMLAARAQRDSELATFRAEATVNERQLYDDTVSSQKVDRAGALRARAIVLALQGAVLTRVDVSGNSRGDQTWFDASSDIVDRMRAVEEKVAVAVIDRSRLLQEEEQRSALIAAAVTVAILILVLVMTVIMAQSLVRPLRRLRTEALAIAGQRLPETVQSMRESGEATEVEVAPIGVASDDEIGEVARAFDEVHREAIRLAGQEARLRSNVNSMFVNLSRRSQTLVERQLSLIESLEHGEQDEERLGNLFRLDHLATRMRRNSENLLVLAGQEPARRWSQPVPLIDVVRASLSEVENYERVQLQLSAGVSVVGTSVNDVVHLIAELVENAIAFSPRETRVVVSSNRIDGGGVMVSVTDLGIGMTAEELAQANWRLANPPVVDVSVSRRMGLFVVGRLALRHGIRVQLRQQDSGGLTAMVLLPENLLAVSGARPGAPAASPSSDWPGSMMSMDRPPVLASPTGLDSRTPSFASFEAAHRNSFASIDLAAQQFNSFDAGQSSFGGGQFGQAPADTPWPGQVPPPGTGPGNPQDTAGGWAAASQPDPTPWQGSVPPGATGAWPTGPSAPTRDNPAAWPGSQAGAQDSWSASPPAAPEAWSGASAGPDTWSASPPAAPEAWSGSPAAPAAWPGSQAGAQDSWSASPPAAPAAPGAWPGSQAGPDSWSGSSNRGGDSGGWPSGGDSVSFEGGHAFEAADNTGPLPAILDASPMEEAREEFLPIFAAVESDWFKKADPVTPVQEQPEEIQETAQLQQPASANSWSSPADTGWQAAKAAAEPSLGGITGSGLPKRVPKANLVPGTAASDSANAPQTPALRPTVSPEAVRNRLASFQQGVRQGRAAAKGESGDGRPYPDFRRDVEGNKEDR</sequence>
<keyword evidence="8 15" id="KW-0418">Kinase</keyword>
<keyword evidence="13" id="KW-0472">Membrane</keyword>
<accession>A0A7W9MG20</accession>
<dbReference type="EMBL" id="JACHMP010000001">
    <property type="protein sequence ID" value="MBB5818999.1"/>
    <property type="molecule type" value="Genomic_DNA"/>
</dbReference>
<dbReference type="Gene3D" id="6.10.340.10">
    <property type="match status" value="1"/>
</dbReference>
<evidence type="ECO:0000256" key="10">
    <source>
        <dbReference type="ARBA" id="ARBA00022989"/>
    </source>
</evidence>
<dbReference type="GO" id="GO:0016020">
    <property type="term" value="C:membrane"/>
    <property type="evidence" value="ECO:0007669"/>
    <property type="project" value="UniProtKB-SubCell"/>
</dbReference>
<feature type="compositionally biased region" description="Low complexity" evidence="12">
    <location>
        <begin position="791"/>
        <end position="806"/>
    </location>
</feature>
<feature type="region of interest" description="Disordered" evidence="12">
    <location>
        <begin position="736"/>
        <end position="945"/>
    </location>
</feature>
<dbReference type="EC" id="2.7.13.3" evidence="3"/>